<dbReference type="AlphaFoldDB" id="A0A6I4SPC2"/>
<organism evidence="1 2">
    <name type="scientific">Pontixanthobacter gangjinensis</name>
    <dbReference type="NCBI Taxonomy" id="1028742"/>
    <lineage>
        <taxon>Bacteria</taxon>
        <taxon>Pseudomonadati</taxon>
        <taxon>Pseudomonadota</taxon>
        <taxon>Alphaproteobacteria</taxon>
        <taxon>Sphingomonadales</taxon>
        <taxon>Erythrobacteraceae</taxon>
        <taxon>Pontixanthobacter</taxon>
    </lineage>
</organism>
<evidence type="ECO:0000313" key="1">
    <source>
        <dbReference type="EMBL" id="MXO57675.1"/>
    </source>
</evidence>
<dbReference type="Proteomes" id="UP000468943">
    <property type="component" value="Unassembled WGS sequence"/>
</dbReference>
<reference evidence="1 2" key="1">
    <citation type="submission" date="2019-12" db="EMBL/GenBank/DDBJ databases">
        <title>Genomic-based taxomic classification of the family Erythrobacteraceae.</title>
        <authorList>
            <person name="Xu L."/>
        </authorList>
    </citation>
    <scope>NUCLEOTIDE SEQUENCE [LARGE SCALE GENOMIC DNA]</scope>
    <source>
        <strain evidence="1 2">JCM 17802</strain>
    </source>
</reference>
<comment type="caution">
    <text evidence="1">The sequence shown here is derived from an EMBL/GenBank/DDBJ whole genome shotgun (WGS) entry which is preliminary data.</text>
</comment>
<evidence type="ECO:0000313" key="2">
    <source>
        <dbReference type="Proteomes" id="UP000468943"/>
    </source>
</evidence>
<protein>
    <submittedName>
        <fullName evidence="1">Uncharacterized protein</fullName>
    </submittedName>
</protein>
<dbReference type="EMBL" id="WTYS01000001">
    <property type="protein sequence ID" value="MXO57675.1"/>
    <property type="molecule type" value="Genomic_DNA"/>
</dbReference>
<dbReference type="RefSeq" id="WP_160598727.1">
    <property type="nucleotide sequence ID" value="NZ_WTYS01000001.1"/>
</dbReference>
<proteinExistence type="predicted"/>
<name>A0A6I4SPC2_9SPHN</name>
<accession>A0A6I4SPC2</accession>
<keyword evidence="2" id="KW-1185">Reference proteome</keyword>
<gene>
    <name evidence="1" type="ORF">GRI36_12385</name>
</gene>
<sequence length="70" mass="8197">MRFDLADKPVTDSRGFSWENGGKKPHFRVVSINHEEGHIAKRHHTLLVLLHWILDLMIIAEIGRVPNFYH</sequence>